<organism evidence="4 5">
    <name type="scientific">Bizionia argentinensis JUB59</name>
    <dbReference type="NCBI Taxonomy" id="1046627"/>
    <lineage>
        <taxon>Bacteria</taxon>
        <taxon>Pseudomonadati</taxon>
        <taxon>Bacteroidota</taxon>
        <taxon>Flavobacteriia</taxon>
        <taxon>Flavobacteriales</taxon>
        <taxon>Flavobacteriaceae</taxon>
        <taxon>Bizionia</taxon>
    </lineage>
</organism>
<dbReference type="STRING" id="1046627.BZARG_1075"/>
<feature type="domain" description="Ribonucleotide reductase large subunit C-terminal" evidence="3">
    <location>
        <begin position="244"/>
        <end position="424"/>
    </location>
</feature>
<dbReference type="InterPro" id="IPR013350">
    <property type="entry name" value="RNR_alpha"/>
</dbReference>
<keyword evidence="4" id="KW-0560">Oxidoreductase</keyword>
<dbReference type="GO" id="GO:0005524">
    <property type="term" value="F:ATP binding"/>
    <property type="evidence" value="ECO:0007669"/>
    <property type="project" value="TreeGrafter"/>
</dbReference>
<accession>G2EEH4</accession>
<dbReference type="PATRIC" id="fig|1046627.3.peg.1918"/>
<dbReference type="Pfam" id="PF02867">
    <property type="entry name" value="Ribonuc_red_lgC"/>
    <property type="match status" value="3"/>
</dbReference>
<feature type="compositionally biased region" description="Polar residues" evidence="2">
    <location>
        <begin position="1"/>
        <end position="15"/>
    </location>
</feature>
<dbReference type="InterPro" id="IPR039718">
    <property type="entry name" value="Rrm1"/>
</dbReference>
<protein>
    <submittedName>
        <fullName evidence="4">Ribonucleoside-diphosphate reductase subunit alpha</fullName>
        <ecNumber evidence="4">1.17.4.1</ecNumber>
    </submittedName>
</protein>
<dbReference type="NCBIfam" id="NF006577">
    <property type="entry name" value="PRK09102.1"/>
    <property type="match status" value="1"/>
</dbReference>
<name>G2EEH4_9FLAO</name>
<dbReference type="GO" id="GO:0009263">
    <property type="term" value="P:deoxyribonucleotide biosynthetic process"/>
    <property type="evidence" value="ECO:0007669"/>
    <property type="project" value="TreeGrafter"/>
</dbReference>
<comment type="similarity">
    <text evidence="1">Belongs to the ribonucleoside diphosphate reductase large chain family.</text>
</comment>
<dbReference type="Gene3D" id="3.20.70.20">
    <property type="match status" value="1"/>
</dbReference>
<dbReference type="NCBIfam" id="TIGR02510">
    <property type="entry name" value="NrdE-prime"/>
    <property type="match status" value="1"/>
</dbReference>
<evidence type="ECO:0000313" key="4">
    <source>
        <dbReference type="EMBL" id="EGV43170.2"/>
    </source>
</evidence>
<evidence type="ECO:0000256" key="2">
    <source>
        <dbReference type="SAM" id="MobiDB-lite"/>
    </source>
</evidence>
<evidence type="ECO:0000256" key="1">
    <source>
        <dbReference type="ARBA" id="ARBA00010406"/>
    </source>
</evidence>
<dbReference type="GO" id="GO:0005971">
    <property type="term" value="C:ribonucleoside-diphosphate reductase complex"/>
    <property type="evidence" value="ECO:0007669"/>
    <property type="project" value="TreeGrafter"/>
</dbReference>
<keyword evidence="5" id="KW-1185">Reference proteome</keyword>
<dbReference type="RefSeq" id="WP_040288417.1">
    <property type="nucleotide sequence ID" value="NZ_AFXZ01000034.1"/>
</dbReference>
<dbReference type="EMBL" id="AFXZ01000034">
    <property type="protein sequence ID" value="EGV43170.2"/>
    <property type="molecule type" value="Genomic_DNA"/>
</dbReference>
<reference evidence="4 5" key="1">
    <citation type="journal article" date="2008" name="Int. J. Syst. Evol. Microbiol.">
        <title>Bizionia argentinensis sp. nov., isolated from surface marine water in Antarctica.</title>
        <authorList>
            <person name="Bercovich A."/>
            <person name="Vazquez S.C."/>
            <person name="Yankilevich P."/>
            <person name="Coria S.H."/>
            <person name="Foti M."/>
            <person name="Hernandez E."/>
            <person name="Vidal A."/>
            <person name="Ruberto L."/>
            <person name="Melo C."/>
            <person name="Marenssi S."/>
            <person name="Criscuolo M."/>
            <person name="Memoli M."/>
            <person name="Arguelles M."/>
            <person name="Mac Cormack W.P."/>
        </authorList>
    </citation>
    <scope>NUCLEOTIDE SEQUENCE [LARGE SCALE GENOMIC DNA]</scope>
    <source>
        <strain evidence="4 5">JUB59</strain>
    </source>
</reference>
<dbReference type="eggNOG" id="COG0209">
    <property type="taxonomic scope" value="Bacteria"/>
</dbReference>
<dbReference type="AlphaFoldDB" id="G2EEH4"/>
<evidence type="ECO:0000259" key="3">
    <source>
        <dbReference type="Pfam" id="PF02867"/>
    </source>
</evidence>
<gene>
    <name evidence="4" type="ORF">BZARG_1075</name>
</gene>
<proteinExistence type="inferred from homology"/>
<dbReference type="OrthoDB" id="9762933at2"/>
<comment type="caution">
    <text evidence="4">The sequence shown here is derived from an EMBL/GenBank/DDBJ whole genome shotgun (WGS) entry which is preliminary data.</text>
</comment>
<dbReference type="PANTHER" id="PTHR11573">
    <property type="entry name" value="RIBONUCLEOSIDE-DIPHOSPHATE REDUCTASE LARGE CHAIN"/>
    <property type="match status" value="1"/>
</dbReference>
<dbReference type="PRINTS" id="PR01183">
    <property type="entry name" value="RIBORDTASEM1"/>
</dbReference>
<evidence type="ECO:0000313" key="5">
    <source>
        <dbReference type="Proteomes" id="UP000003730"/>
    </source>
</evidence>
<dbReference type="SUPFAM" id="SSF51998">
    <property type="entry name" value="PFL-like glycyl radical enzymes"/>
    <property type="match status" value="1"/>
</dbReference>
<feature type="domain" description="Ribonucleotide reductase large subunit C-terminal" evidence="3">
    <location>
        <begin position="429"/>
        <end position="580"/>
    </location>
</feature>
<feature type="domain" description="Ribonucleotide reductase large subunit C-terminal" evidence="3">
    <location>
        <begin position="120"/>
        <end position="242"/>
    </location>
</feature>
<dbReference type="GO" id="GO:0004748">
    <property type="term" value="F:ribonucleoside-diphosphate reductase activity, thioredoxin disulfide as acceptor"/>
    <property type="evidence" value="ECO:0007669"/>
    <property type="project" value="UniProtKB-EC"/>
</dbReference>
<sequence length="601" mass="68361">MNNEKLTLNSESAENSEAKFSNDNDLLVKSRKEALKNNNQQPQKGFEWLTEHSRNFLALGYISNGMTAEQRIREIADRAEEILQIPGYSDKFYGYMSEGFYSLASPVWSNFGMKRGLPISCFGSHVSDDMGNILYTQSEVGMMSKLGGGTSGYFGKIRPRGAEVKNNGQASGAVHIMQLFESMVDVVSQGSVRRGRFSPYLPVEHPDIMEFLEIGTEGNPIQELTHGVTVTNEWMEEMVAGDEKKRTIWAKVIQRRGEMGYPYIFFKDNANNAAADVYRNEKHTIYASNLCTEIMLPSNDDWSFVCVLSSVNVLHYDKWKDTDAVETMVYFLDAVITEFIDKLEAYRDSEIREDRQTFLFMERAYNFAKENRALGLGVLGWHSLLQSKMLPFNSKEAYSLNSDIFKLIKEKSYSASAELAEIFGEPKVLKGYGRRNATLNAIAPTTSSAFILGQVSQGIEPIWSNIYVKDIAKIKTTIKNSYLEDLLEEKGHNTQEVWRSIRDFDGSVQHLDFLTDNEKDVFKTYSEIDQMDIIYQAANRQNHIDQGQSVNIIVHPDMPVKDINKIHITAWKLGLKSLYYQHSMNAAQKFKQKKDCISCEA</sequence>
<dbReference type="InterPro" id="IPR000788">
    <property type="entry name" value="RNR_lg_C"/>
</dbReference>
<feature type="region of interest" description="Disordered" evidence="2">
    <location>
        <begin position="1"/>
        <end position="22"/>
    </location>
</feature>
<dbReference type="EC" id="1.17.4.1" evidence="4"/>
<dbReference type="Proteomes" id="UP000003730">
    <property type="component" value="Unassembled WGS sequence"/>
</dbReference>
<dbReference type="PANTHER" id="PTHR11573:SF6">
    <property type="entry name" value="RIBONUCLEOSIDE-DIPHOSPHATE REDUCTASE LARGE SUBUNIT"/>
    <property type="match status" value="1"/>
</dbReference>